<gene>
    <name evidence="3" type="ORF">A3D62_00175</name>
</gene>
<feature type="transmembrane region" description="Helical" evidence="1">
    <location>
        <begin position="12"/>
        <end position="33"/>
    </location>
</feature>
<evidence type="ECO:0000313" key="4">
    <source>
        <dbReference type="Proteomes" id="UP000177659"/>
    </source>
</evidence>
<accession>A0A1F6D168</accession>
<reference evidence="3 4" key="1">
    <citation type="journal article" date="2016" name="Nat. Commun.">
        <title>Thousands of microbial genomes shed light on interconnected biogeochemical processes in an aquifer system.</title>
        <authorList>
            <person name="Anantharaman K."/>
            <person name="Brown C.T."/>
            <person name="Hug L.A."/>
            <person name="Sharon I."/>
            <person name="Castelle C.J."/>
            <person name="Probst A.J."/>
            <person name="Thomas B.C."/>
            <person name="Singh A."/>
            <person name="Wilkins M.J."/>
            <person name="Karaoz U."/>
            <person name="Brodie E.L."/>
            <person name="Williams K.H."/>
            <person name="Hubbard S.S."/>
            <person name="Banfield J.F."/>
        </authorList>
    </citation>
    <scope>NUCLEOTIDE SEQUENCE [LARGE SCALE GENOMIC DNA]</scope>
</reference>
<keyword evidence="1" id="KW-0472">Membrane</keyword>
<evidence type="ECO:0000256" key="1">
    <source>
        <dbReference type="SAM" id="Phobius"/>
    </source>
</evidence>
<feature type="domain" description="DUF5652" evidence="2">
    <location>
        <begin position="18"/>
        <end position="73"/>
    </location>
</feature>
<evidence type="ECO:0000259" key="2">
    <source>
        <dbReference type="Pfam" id="PF18893"/>
    </source>
</evidence>
<keyword evidence="1" id="KW-1133">Transmembrane helix</keyword>
<feature type="transmembrane region" description="Helical" evidence="1">
    <location>
        <begin position="45"/>
        <end position="66"/>
    </location>
</feature>
<comment type="caution">
    <text evidence="3">The sequence shown here is derived from an EMBL/GenBank/DDBJ whole genome shotgun (WGS) entry which is preliminary data.</text>
</comment>
<evidence type="ECO:0000313" key="3">
    <source>
        <dbReference type="EMBL" id="OGG55188.1"/>
    </source>
</evidence>
<dbReference type="InterPro" id="IPR043712">
    <property type="entry name" value="DUF5652"/>
</dbReference>
<dbReference type="Pfam" id="PF18893">
    <property type="entry name" value="DUF5652"/>
    <property type="match status" value="1"/>
</dbReference>
<proteinExistence type="predicted"/>
<dbReference type="Proteomes" id="UP000177659">
    <property type="component" value="Unassembled WGS sequence"/>
</dbReference>
<protein>
    <recommendedName>
        <fullName evidence="2">DUF5652 domain-containing protein</fullName>
    </recommendedName>
</protein>
<dbReference type="AlphaFoldDB" id="A0A1F6D168"/>
<sequence>MNQWFPFSDVMPFGVFVFLIVLLSVWTLFWKGLALWKAARLSHKYWFIALLVINTVGILEILYYFFFSKQGEKRDEHPE</sequence>
<name>A0A1F6D168_9BACT</name>
<dbReference type="EMBL" id="MFLC01000011">
    <property type="protein sequence ID" value="OGG55188.1"/>
    <property type="molecule type" value="Genomic_DNA"/>
</dbReference>
<keyword evidence="1" id="KW-0812">Transmembrane</keyword>
<organism evidence="3 4">
    <name type="scientific">Candidatus Kaiserbacteria bacterium RIFCSPHIGHO2_02_FULL_49_11</name>
    <dbReference type="NCBI Taxonomy" id="1798489"/>
    <lineage>
        <taxon>Bacteria</taxon>
        <taxon>Candidatus Kaiseribacteriota</taxon>
    </lineage>
</organism>